<evidence type="ECO:0000256" key="1">
    <source>
        <dbReference type="SAM" id="Phobius"/>
    </source>
</evidence>
<dbReference type="AlphaFoldDB" id="A0A0F9GLZ4"/>
<keyword evidence="1" id="KW-0472">Membrane</keyword>
<accession>A0A0F9GLZ4</accession>
<evidence type="ECO:0000313" key="2">
    <source>
        <dbReference type="EMBL" id="KKL64187.1"/>
    </source>
</evidence>
<organism evidence="2">
    <name type="scientific">marine sediment metagenome</name>
    <dbReference type="NCBI Taxonomy" id="412755"/>
    <lineage>
        <taxon>unclassified sequences</taxon>
        <taxon>metagenomes</taxon>
        <taxon>ecological metagenomes</taxon>
    </lineage>
</organism>
<gene>
    <name evidence="2" type="ORF">LCGC14_2167510</name>
</gene>
<feature type="transmembrane region" description="Helical" evidence="1">
    <location>
        <begin position="80"/>
        <end position="102"/>
    </location>
</feature>
<keyword evidence="1" id="KW-0812">Transmembrane</keyword>
<sequence>MKISVIGSIVLLLTLVFFLFGIIVEDMDTNYVQTNITTANVFNQSLISTFDDTAAINASVAPIQQGFQNIETADGFFQKVLNFAVVIPIAIISLPGVIFTIISIANQRAQDLMLTLAIPPEIVAVGLVALMLLILFKLAGWWQGRDI</sequence>
<comment type="caution">
    <text evidence="2">The sequence shown here is derived from an EMBL/GenBank/DDBJ whole genome shotgun (WGS) entry which is preliminary data.</text>
</comment>
<proteinExistence type="predicted"/>
<name>A0A0F9GLZ4_9ZZZZ</name>
<feature type="transmembrane region" description="Helical" evidence="1">
    <location>
        <begin position="122"/>
        <end position="142"/>
    </location>
</feature>
<dbReference type="EMBL" id="LAZR01027922">
    <property type="protein sequence ID" value="KKL64187.1"/>
    <property type="molecule type" value="Genomic_DNA"/>
</dbReference>
<keyword evidence="1" id="KW-1133">Transmembrane helix</keyword>
<feature type="transmembrane region" description="Helical" evidence="1">
    <location>
        <begin position="6"/>
        <end position="24"/>
    </location>
</feature>
<reference evidence="2" key="1">
    <citation type="journal article" date="2015" name="Nature">
        <title>Complex archaea that bridge the gap between prokaryotes and eukaryotes.</title>
        <authorList>
            <person name="Spang A."/>
            <person name="Saw J.H."/>
            <person name="Jorgensen S.L."/>
            <person name="Zaremba-Niedzwiedzka K."/>
            <person name="Martijn J."/>
            <person name="Lind A.E."/>
            <person name="van Eijk R."/>
            <person name="Schleper C."/>
            <person name="Guy L."/>
            <person name="Ettema T.J."/>
        </authorList>
    </citation>
    <scope>NUCLEOTIDE SEQUENCE</scope>
</reference>
<protein>
    <submittedName>
        <fullName evidence="2">Uncharacterized protein</fullName>
    </submittedName>
</protein>